<dbReference type="KEGG" id="ahel:Q31a_30250"/>
<proteinExistence type="predicted"/>
<dbReference type="AlphaFoldDB" id="A0A518G7Z1"/>
<dbReference type="Proteomes" id="UP000318017">
    <property type="component" value="Chromosome"/>
</dbReference>
<dbReference type="EMBL" id="CP036298">
    <property type="protein sequence ID" value="QDV24704.1"/>
    <property type="molecule type" value="Genomic_DNA"/>
</dbReference>
<evidence type="ECO:0000313" key="2">
    <source>
        <dbReference type="Proteomes" id="UP000318017"/>
    </source>
</evidence>
<accession>A0A518G7Z1</accession>
<keyword evidence="2" id="KW-1185">Reference proteome</keyword>
<reference evidence="1 2" key="1">
    <citation type="submission" date="2019-02" db="EMBL/GenBank/DDBJ databases">
        <title>Deep-cultivation of Planctomycetes and their phenomic and genomic characterization uncovers novel biology.</title>
        <authorList>
            <person name="Wiegand S."/>
            <person name="Jogler M."/>
            <person name="Boedeker C."/>
            <person name="Pinto D."/>
            <person name="Vollmers J."/>
            <person name="Rivas-Marin E."/>
            <person name="Kohn T."/>
            <person name="Peeters S.H."/>
            <person name="Heuer A."/>
            <person name="Rast P."/>
            <person name="Oberbeckmann S."/>
            <person name="Bunk B."/>
            <person name="Jeske O."/>
            <person name="Meyerdierks A."/>
            <person name="Storesund J.E."/>
            <person name="Kallscheuer N."/>
            <person name="Luecker S."/>
            <person name="Lage O.M."/>
            <person name="Pohl T."/>
            <person name="Merkel B.J."/>
            <person name="Hornburger P."/>
            <person name="Mueller R.-W."/>
            <person name="Bruemmer F."/>
            <person name="Labrenz M."/>
            <person name="Spormann A.M."/>
            <person name="Op den Camp H."/>
            <person name="Overmann J."/>
            <person name="Amann R."/>
            <person name="Jetten M.S.M."/>
            <person name="Mascher T."/>
            <person name="Medema M.H."/>
            <person name="Devos D.P."/>
            <person name="Kaster A.-K."/>
            <person name="Ovreas L."/>
            <person name="Rohde M."/>
            <person name="Galperin M.Y."/>
            <person name="Jogler C."/>
        </authorList>
    </citation>
    <scope>NUCLEOTIDE SEQUENCE [LARGE SCALE GENOMIC DNA]</scope>
    <source>
        <strain evidence="1 2">Q31a</strain>
    </source>
</reference>
<sequence>MVYHGPQLEELSTSPALTGNVLLRLQLDRGKRKHQQLPRLPKLPDDRGSVLRQPAFYHFFSAPLKPYPRPPLSRLIYLGQQRWFVGAPRGLVGQRQIPTMDEPRP</sequence>
<organism evidence="1 2">
    <name type="scientific">Aureliella helgolandensis</name>
    <dbReference type="NCBI Taxonomy" id="2527968"/>
    <lineage>
        <taxon>Bacteria</taxon>
        <taxon>Pseudomonadati</taxon>
        <taxon>Planctomycetota</taxon>
        <taxon>Planctomycetia</taxon>
        <taxon>Pirellulales</taxon>
        <taxon>Pirellulaceae</taxon>
        <taxon>Aureliella</taxon>
    </lineage>
</organism>
<name>A0A518G7Z1_9BACT</name>
<evidence type="ECO:0000313" key="1">
    <source>
        <dbReference type="EMBL" id="QDV24704.1"/>
    </source>
</evidence>
<protein>
    <submittedName>
        <fullName evidence="1">Uncharacterized protein</fullName>
    </submittedName>
</protein>
<gene>
    <name evidence="1" type="ORF">Q31a_30250</name>
</gene>